<dbReference type="HOGENOM" id="CLU_541529_0_0_0"/>
<dbReference type="InterPro" id="IPR051447">
    <property type="entry name" value="Lipoprotein-release_system"/>
</dbReference>
<dbReference type="EMBL" id="AP006861">
    <property type="protein sequence ID" value="BAE81253.1"/>
    <property type="molecule type" value="Genomic_DNA"/>
</dbReference>
<dbReference type="PANTHER" id="PTHR30489:SF0">
    <property type="entry name" value="LIPOPROTEIN-RELEASING SYSTEM TRANSMEMBRANE PROTEIN LOLE"/>
    <property type="match status" value="1"/>
</dbReference>
<feature type="transmembrane region" description="Helical" evidence="7">
    <location>
        <begin position="407"/>
        <end position="430"/>
    </location>
</feature>
<evidence type="ECO:0000256" key="3">
    <source>
        <dbReference type="ARBA" id="ARBA00022475"/>
    </source>
</evidence>
<organism evidence="9 10">
    <name type="scientific">Chlamydia felis (strain Fe/C-56)</name>
    <name type="common">Chlamydophila felis</name>
    <dbReference type="NCBI Taxonomy" id="264202"/>
    <lineage>
        <taxon>Bacteria</taxon>
        <taxon>Pseudomonadati</taxon>
        <taxon>Chlamydiota</taxon>
        <taxon>Chlamydiia</taxon>
        <taxon>Chlamydiales</taxon>
        <taxon>Chlamydiaceae</taxon>
        <taxon>Chlamydia/Chlamydophila group</taxon>
        <taxon>Chlamydia</taxon>
    </lineage>
</organism>
<keyword evidence="6 7" id="KW-0472">Membrane</keyword>
<comment type="similarity">
    <text evidence="2">Belongs to the ABC-4 integral membrane protein family. LolC/E subfamily.</text>
</comment>
<reference evidence="9 10" key="1">
    <citation type="journal article" date="2006" name="DNA Res.">
        <title>Genome sequence of the cat pathogen, Chlamydophila felis.</title>
        <authorList>
            <person name="Azuma Y."/>
            <person name="Hirakawa H."/>
            <person name="Yamashita A."/>
            <person name="Cai Y."/>
            <person name="Rahman M.A."/>
            <person name="Suzuki H."/>
            <person name="Mitaku S."/>
            <person name="Toh H."/>
            <person name="Goto S."/>
            <person name="Murakami T."/>
            <person name="Sugi K."/>
            <person name="Hayashi H."/>
            <person name="Fukushi H."/>
            <person name="Hattori M."/>
            <person name="Kuhara S."/>
            <person name="Shirai M."/>
        </authorList>
    </citation>
    <scope>NUCLEOTIDE SEQUENCE [LARGE SCALE GENOMIC DNA]</scope>
    <source>
        <strain evidence="9 10">Fe/C-56</strain>
    </source>
</reference>
<keyword evidence="10" id="KW-1185">Reference proteome</keyword>
<dbReference type="STRING" id="264202.CF0481"/>
<dbReference type="InterPro" id="IPR003838">
    <property type="entry name" value="ABC3_permease_C"/>
</dbReference>
<gene>
    <name evidence="9" type="primary">abc1</name>
    <name evidence="9" type="ordered locus">CF0481</name>
</gene>
<dbReference type="RefSeq" id="WP_011458033.1">
    <property type="nucleotide sequence ID" value="NC_007899.1"/>
</dbReference>
<proteinExistence type="inferred from homology"/>
<dbReference type="Pfam" id="PF02687">
    <property type="entry name" value="FtsX"/>
    <property type="match status" value="1"/>
</dbReference>
<keyword evidence="3" id="KW-1003">Cell membrane</keyword>
<feature type="transmembrane region" description="Helical" evidence="7">
    <location>
        <begin position="360"/>
        <end position="386"/>
    </location>
</feature>
<evidence type="ECO:0000256" key="5">
    <source>
        <dbReference type="ARBA" id="ARBA00022989"/>
    </source>
</evidence>
<sequence>MKLELLIAFKYLIPRKKRLSSAIVSIFSIGIISLVTWLSIVFISVIYGLEQRWIHDLSQLHSPVKILPSSIYYDSYYYQIDRHADLSQYTTKTIGEKLCSSCTNPYDPNSDYSLPDNFPMPDNTSGGELRDPVKIAFEKLSPYLEQNQAQLLEFEEGVGYVQMDRIANPNTSESRTFSQFIAYPSDLAYKDRVLPYEQTDYSSEILNPFNRSPEGWEKDFVRLKDTYGGSSIILPVNYRDIGYRVGDKGSLSIFSPETQKEIKHPVYVIGFYNPGLSPLGSKIVFIDMDLASQIRSESTGLGMLNGLHVFFKNTKQIIPIKNQIEALLSQSGIHQYWEVSSLYDYQYFKPILDQLRSDQVLFLLVSIIILIVACSNVVTMSILLVNNKKKEIGILKAMGTSSRSLKMIFGFCGAFSGSIGVILGTAFAILTMKNLSVITRGLSYLQGREAFNSTFFGQGLPQELHVPTIFILGLGTLILATISGALPARKVAKMHVSNILKAE</sequence>
<feature type="transmembrane region" description="Helical" evidence="7">
    <location>
        <begin position="21"/>
        <end position="49"/>
    </location>
</feature>
<dbReference type="Proteomes" id="UP000001260">
    <property type="component" value="Chromosome"/>
</dbReference>
<dbReference type="GO" id="GO:0098797">
    <property type="term" value="C:plasma membrane protein complex"/>
    <property type="evidence" value="ECO:0007669"/>
    <property type="project" value="TreeGrafter"/>
</dbReference>
<evidence type="ECO:0000256" key="6">
    <source>
        <dbReference type="ARBA" id="ARBA00023136"/>
    </source>
</evidence>
<feature type="domain" description="ABC3 transporter permease C-terminal" evidence="8">
    <location>
        <begin position="364"/>
        <end position="495"/>
    </location>
</feature>
<dbReference type="eggNOG" id="COG0577">
    <property type="taxonomic scope" value="Bacteria"/>
</dbReference>
<dbReference type="PANTHER" id="PTHR30489">
    <property type="entry name" value="LIPOPROTEIN-RELEASING SYSTEM TRANSMEMBRANE PROTEIN LOLE"/>
    <property type="match status" value="1"/>
</dbReference>
<dbReference type="GO" id="GO:0044874">
    <property type="term" value="P:lipoprotein localization to outer membrane"/>
    <property type="evidence" value="ECO:0007669"/>
    <property type="project" value="TreeGrafter"/>
</dbReference>
<accession>Q254N5</accession>
<dbReference type="KEGG" id="cfe:CF0481"/>
<keyword evidence="5 7" id="KW-1133">Transmembrane helix</keyword>
<feature type="transmembrane region" description="Helical" evidence="7">
    <location>
        <begin position="464"/>
        <end position="486"/>
    </location>
</feature>
<evidence type="ECO:0000259" key="8">
    <source>
        <dbReference type="Pfam" id="PF02687"/>
    </source>
</evidence>
<evidence type="ECO:0000313" key="10">
    <source>
        <dbReference type="Proteomes" id="UP000001260"/>
    </source>
</evidence>
<evidence type="ECO:0000256" key="1">
    <source>
        <dbReference type="ARBA" id="ARBA00004651"/>
    </source>
</evidence>
<name>Q254N5_CHLFF</name>
<evidence type="ECO:0000313" key="9">
    <source>
        <dbReference type="EMBL" id="BAE81253.1"/>
    </source>
</evidence>
<dbReference type="AlphaFoldDB" id="Q254N5"/>
<evidence type="ECO:0000256" key="4">
    <source>
        <dbReference type="ARBA" id="ARBA00022692"/>
    </source>
</evidence>
<dbReference type="OrthoDB" id="18897at2"/>
<keyword evidence="4 7" id="KW-0812">Transmembrane</keyword>
<evidence type="ECO:0000256" key="2">
    <source>
        <dbReference type="ARBA" id="ARBA00005236"/>
    </source>
</evidence>
<comment type="subcellular location">
    <subcellularLocation>
        <location evidence="1">Cell membrane</location>
        <topology evidence="1">Multi-pass membrane protein</topology>
    </subcellularLocation>
</comment>
<evidence type="ECO:0000256" key="7">
    <source>
        <dbReference type="SAM" id="Phobius"/>
    </source>
</evidence>
<protein>
    <submittedName>
        <fullName evidence="9">ABC transporter</fullName>
    </submittedName>
</protein>